<feature type="region of interest" description="Disordered" evidence="1">
    <location>
        <begin position="285"/>
        <end position="304"/>
    </location>
</feature>
<accession>A0ABQ7GJ24</accession>
<organism evidence="2 3">
    <name type="scientific">Dunaliella salina</name>
    <name type="common">Green alga</name>
    <name type="synonym">Protococcus salinus</name>
    <dbReference type="NCBI Taxonomy" id="3046"/>
    <lineage>
        <taxon>Eukaryota</taxon>
        <taxon>Viridiplantae</taxon>
        <taxon>Chlorophyta</taxon>
        <taxon>core chlorophytes</taxon>
        <taxon>Chlorophyceae</taxon>
        <taxon>CS clade</taxon>
        <taxon>Chlamydomonadales</taxon>
        <taxon>Dunaliellaceae</taxon>
        <taxon>Dunaliella</taxon>
    </lineage>
</organism>
<feature type="compositionally biased region" description="Polar residues" evidence="1">
    <location>
        <begin position="285"/>
        <end position="295"/>
    </location>
</feature>
<protein>
    <recommendedName>
        <fullName evidence="4">Encoded protein</fullName>
    </recommendedName>
</protein>
<feature type="compositionally biased region" description="Low complexity" evidence="1">
    <location>
        <begin position="221"/>
        <end position="251"/>
    </location>
</feature>
<dbReference type="Proteomes" id="UP000815325">
    <property type="component" value="Unassembled WGS sequence"/>
</dbReference>
<sequence>MWLINAVNGLKEEGLGHTIIPCPWAAATANRSYLLWFACLCCPTLVFLAYKISRSCHNRCDQQPGKQAASKQPSMDDSAHKQLLHPHTPKAGHVPTSTCFCSSSPISASPASLASPTLQLKAPATTTPKPSYVLYRSSTRSEVCSAKVEAHPGLDSSQVSLAYSTAACYHLKEMERASSGTTFSSWCTSVTGCVQLLVWSTGLAEGALTRFEQWREVRRALQQQHQEQPPQQQQQQQQQAAQLPQQQEHYALPPPQPLQQLAQVPEEMEVVPEVLPFKASLDYSTAQAEKQQQQGHEGCSLTPGSFRLSDDSAMQERWSSECTSVGVRSSDDSAYHDNPFSHHVHTLLQAPLRHRIQAPSSEPWPALPYPQAPAALLPTSLPSAPPLPTSYTPSAAVPVPSTPLTNVSLLCNAICATLPELSAVPVRAQAEGKDPVIFGRLAEEGGREGGRQDEQPQHPEMQPPTPAAPPTAARLSQAALHAFSRAPASRTSLPTATPTSAGPGSENETPLASAPLAATTTVKLLSTNPCVFDSRQALLASLEVQLDLSVKSSFTSVAVRVVVFKGDGAALVDEGHELHIASSRGSRGARSSSSRSRSRGSRERGRSSTGSWGSGERGRGSGERGWSSSARGYSRSVCGEHSIRIRIPPLSVDMYDDDLGTCSLKLFVLPHQPAGIFSATVRLPSRGASTLSSEGSTTEAQRFSSPGQPLLYGNCTLLVLPRDVCQELQHGLFPRMCAAVEQEELERVGIEPSGGTSSDIIITPSPASSLTAGNLAAGTSLQPSAAPSFASNASMPAAVAGALSSTAHKAWLLHFQPFVADLDLLLRAHQTLKQQQRQQAARPESEQETLERGTRMQHPAAGIGDSSGASLTTENASVAAWADSAPHVLQFLAAELQGFVEGAGNLGAVQRLLQRLVLPS</sequence>
<keyword evidence="3" id="KW-1185">Reference proteome</keyword>
<evidence type="ECO:0000313" key="3">
    <source>
        <dbReference type="Proteomes" id="UP000815325"/>
    </source>
</evidence>
<feature type="region of interest" description="Disordered" evidence="1">
    <location>
        <begin position="221"/>
        <end position="253"/>
    </location>
</feature>
<feature type="region of interest" description="Disordered" evidence="1">
    <location>
        <begin position="59"/>
        <end position="87"/>
    </location>
</feature>
<evidence type="ECO:0000313" key="2">
    <source>
        <dbReference type="EMBL" id="KAF5834605.1"/>
    </source>
</evidence>
<proteinExistence type="predicted"/>
<evidence type="ECO:0008006" key="4">
    <source>
        <dbReference type="Google" id="ProtNLM"/>
    </source>
</evidence>
<feature type="compositionally biased region" description="Polar residues" evidence="1">
    <location>
        <begin position="489"/>
        <end position="508"/>
    </location>
</feature>
<feature type="region of interest" description="Disordered" evidence="1">
    <location>
        <begin position="581"/>
        <end position="633"/>
    </location>
</feature>
<comment type="caution">
    <text evidence="2">The sequence shown here is derived from an EMBL/GenBank/DDBJ whole genome shotgun (WGS) entry which is preliminary data.</text>
</comment>
<name>A0ABQ7GJ24_DUNSA</name>
<reference evidence="2" key="1">
    <citation type="submission" date="2017-08" db="EMBL/GenBank/DDBJ databases">
        <authorList>
            <person name="Polle J.E."/>
            <person name="Barry K."/>
            <person name="Cushman J."/>
            <person name="Schmutz J."/>
            <person name="Tran D."/>
            <person name="Hathwaick L.T."/>
            <person name="Yim W.C."/>
            <person name="Jenkins J."/>
            <person name="Mckie-Krisberg Z.M."/>
            <person name="Prochnik S."/>
            <person name="Lindquist E."/>
            <person name="Dockter R.B."/>
            <person name="Adam C."/>
            <person name="Molina H."/>
            <person name="Bunkerborg J."/>
            <person name="Jin E."/>
            <person name="Buchheim M."/>
            <person name="Magnuson J."/>
        </authorList>
    </citation>
    <scope>NUCLEOTIDE SEQUENCE</scope>
    <source>
        <strain evidence="2">CCAP 19/18</strain>
    </source>
</reference>
<dbReference type="EMBL" id="MU069747">
    <property type="protein sequence ID" value="KAF5834605.1"/>
    <property type="molecule type" value="Genomic_DNA"/>
</dbReference>
<gene>
    <name evidence="2" type="ORF">DUNSADRAFT_8690</name>
</gene>
<evidence type="ECO:0000256" key="1">
    <source>
        <dbReference type="SAM" id="MobiDB-lite"/>
    </source>
</evidence>
<feature type="compositionally biased region" description="Basic and acidic residues" evidence="1">
    <location>
        <begin position="843"/>
        <end position="854"/>
    </location>
</feature>
<feature type="region of interest" description="Disordered" evidence="1">
    <location>
        <begin position="834"/>
        <end position="869"/>
    </location>
</feature>
<feature type="compositionally biased region" description="Basic and acidic residues" evidence="1">
    <location>
        <begin position="445"/>
        <end position="457"/>
    </location>
</feature>
<feature type="region of interest" description="Disordered" evidence="1">
    <location>
        <begin position="445"/>
        <end position="511"/>
    </location>
</feature>
<feature type="compositionally biased region" description="Low complexity" evidence="1">
    <location>
        <begin position="581"/>
        <end position="595"/>
    </location>
</feature>